<feature type="signal peptide" evidence="1">
    <location>
        <begin position="1"/>
        <end position="18"/>
    </location>
</feature>
<dbReference type="AlphaFoldDB" id="A0A9N9WUX4"/>
<feature type="chain" id="PRO_5040124396" description="Secreted protein" evidence="1">
    <location>
        <begin position="19"/>
        <end position="65"/>
    </location>
</feature>
<reference evidence="2" key="1">
    <citation type="submission" date="2022-01" db="EMBL/GenBank/DDBJ databases">
        <authorList>
            <person name="King R."/>
        </authorList>
    </citation>
    <scope>NUCLEOTIDE SEQUENCE</scope>
</reference>
<name>A0A9N9WUX4_9DIPT</name>
<proteinExistence type="predicted"/>
<evidence type="ECO:0000256" key="1">
    <source>
        <dbReference type="SAM" id="SignalP"/>
    </source>
</evidence>
<evidence type="ECO:0000313" key="3">
    <source>
        <dbReference type="Proteomes" id="UP001153620"/>
    </source>
</evidence>
<dbReference type="EMBL" id="OU895879">
    <property type="protein sequence ID" value="CAG9806922.1"/>
    <property type="molecule type" value="Genomic_DNA"/>
</dbReference>
<sequence>MNLLLLLLAFILVHKNYHQFIHADISTHHSSIVYRMKIVTYIKIKKRHWSLRGKFSEKNSVRWNF</sequence>
<organism evidence="2 3">
    <name type="scientific">Chironomus riparius</name>
    <dbReference type="NCBI Taxonomy" id="315576"/>
    <lineage>
        <taxon>Eukaryota</taxon>
        <taxon>Metazoa</taxon>
        <taxon>Ecdysozoa</taxon>
        <taxon>Arthropoda</taxon>
        <taxon>Hexapoda</taxon>
        <taxon>Insecta</taxon>
        <taxon>Pterygota</taxon>
        <taxon>Neoptera</taxon>
        <taxon>Endopterygota</taxon>
        <taxon>Diptera</taxon>
        <taxon>Nematocera</taxon>
        <taxon>Chironomoidea</taxon>
        <taxon>Chironomidae</taxon>
        <taxon>Chironominae</taxon>
        <taxon>Chironomus</taxon>
    </lineage>
</organism>
<accession>A0A9N9WUX4</accession>
<evidence type="ECO:0008006" key="4">
    <source>
        <dbReference type="Google" id="ProtNLM"/>
    </source>
</evidence>
<dbReference type="Proteomes" id="UP001153620">
    <property type="component" value="Chromosome 3"/>
</dbReference>
<keyword evidence="1" id="KW-0732">Signal</keyword>
<keyword evidence="3" id="KW-1185">Reference proteome</keyword>
<evidence type="ECO:0000313" key="2">
    <source>
        <dbReference type="EMBL" id="CAG9806922.1"/>
    </source>
</evidence>
<protein>
    <recommendedName>
        <fullName evidence="4">Secreted protein</fullName>
    </recommendedName>
</protein>
<reference evidence="2" key="2">
    <citation type="submission" date="2022-10" db="EMBL/GenBank/DDBJ databases">
        <authorList>
            <consortium name="ENA_rothamsted_submissions"/>
            <consortium name="culmorum"/>
            <person name="King R."/>
        </authorList>
    </citation>
    <scope>NUCLEOTIDE SEQUENCE</scope>
</reference>
<gene>
    <name evidence="2" type="ORF">CHIRRI_LOCUS9775</name>
</gene>